<feature type="transmembrane region" description="Helical" evidence="2">
    <location>
        <begin position="36"/>
        <end position="59"/>
    </location>
</feature>
<keyword evidence="2" id="KW-0472">Membrane</keyword>
<keyword evidence="2" id="KW-0812">Transmembrane</keyword>
<dbReference type="EMBL" id="JADCUA010000006">
    <property type="protein sequence ID" value="KAH9839483.1"/>
    <property type="molecule type" value="Genomic_DNA"/>
</dbReference>
<accession>A0ABQ8KN03</accession>
<sequence length="211" mass="22751">MSILSAPASLCDLYVEYLWNYQSGSWVDKAASMFRVLAFLSILPFVILTLLDVTSYVIARTLGVIDDTKASTSETGSVPIEADTPTIVIHPESPPSTQTTLTTPPPTYFRGPLEEEGNLELSGVGMFSPVPSQPPSPTISRRELGSHMHNISEERMDEGIHALHADRPASRASSSGDSSFAMLDQESSAEDAPVTLRRRAPTGAVSSREDS</sequence>
<keyword evidence="2" id="KW-1133">Transmembrane helix</keyword>
<evidence type="ECO:0000313" key="3">
    <source>
        <dbReference type="EMBL" id="KAH9839483.1"/>
    </source>
</evidence>
<evidence type="ECO:0000256" key="2">
    <source>
        <dbReference type="SAM" id="Phobius"/>
    </source>
</evidence>
<gene>
    <name evidence="3" type="ORF">C8Q71DRAFT_514218</name>
</gene>
<reference evidence="3 4" key="1">
    <citation type="journal article" date="2021" name="Environ. Microbiol.">
        <title>Gene family expansions and transcriptome signatures uncover fungal adaptations to wood decay.</title>
        <authorList>
            <person name="Hage H."/>
            <person name="Miyauchi S."/>
            <person name="Viragh M."/>
            <person name="Drula E."/>
            <person name="Min B."/>
            <person name="Chaduli D."/>
            <person name="Navarro D."/>
            <person name="Favel A."/>
            <person name="Norest M."/>
            <person name="Lesage-Meessen L."/>
            <person name="Balint B."/>
            <person name="Merenyi Z."/>
            <person name="de Eugenio L."/>
            <person name="Morin E."/>
            <person name="Martinez A.T."/>
            <person name="Baldrian P."/>
            <person name="Stursova M."/>
            <person name="Martinez M.J."/>
            <person name="Novotny C."/>
            <person name="Magnuson J.K."/>
            <person name="Spatafora J.W."/>
            <person name="Maurice S."/>
            <person name="Pangilinan J."/>
            <person name="Andreopoulos W."/>
            <person name="LaButti K."/>
            <person name="Hundley H."/>
            <person name="Na H."/>
            <person name="Kuo A."/>
            <person name="Barry K."/>
            <person name="Lipzen A."/>
            <person name="Henrissat B."/>
            <person name="Riley R."/>
            <person name="Ahrendt S."/>
            <person name="Nagy L.G."/>
            <person name="Grigoriev I.V."/>
            <person name="Martin F."/>
            <person name="Rosso M.N."/>
        </authorList>
    </citation>
    <scope>NUCLEOTIDE SEQUENCE [LARGE SCALE GENOMIC DNA]</scope>
    <source>
        <strain evidence="3 4">CIRM-BRFM 1785</strain>
    </source>
</reference>
<proteinExistence type="predicted"/>
<feature type="compositionally biased region" description="Low complexity" evidence="1">
    <location>
        <begin position="170"/>
        <end position="181"/>
    </location>
</feature>
<evidence type="ECO:0000313" key="4">
    <source>
        <dbReference type="Proteomes" id="UP000814176"/>
    </source>
</evidence>
<organism evidence="3 4">
    <name type="scientific">Rhodofomes roseus</name>
    <dbReference type="NCBI Taxonomy" id="34475"/>
    <lineage>
        <taxon>Eukaryota</taxon>
        <taxon>Fungi</taxon>
        <taxon>Dikarya</taxon>
        <taxon>Basidiomycota</taxon>
        <taxon>Agaricomycotina</taxon>
        <taxon>Agaricomycetes</taxon>
        <taxon>Polyporales</taxon>
        <taxon>Rhodofomes</taxon>
    </lineage>
</organism>
<dbReference type="GeneID" id="71999800"/>
<keyword evidence="4" id="KW-1185">Reference proteome</keyword>
<comment type="caution">
    <text evidence="3">The sequence shown here is derived from an EMBL/GenBank/DDBJ whole genome shotgun (WGS) entry which is preliminary data.</text>
</comment>
<feature type="region of interest" description="Disordered" evidence="1">
    <location>
        <begin position="164"/>
        <end position="211"/>
    </location>
</feature>
<evidence type="ECO:0000256" key="1">
    <source>
        <dbReference type="SAM" id="MobiDB-lite"/>
    </source>
</evidence>
<protein>
    <submittedName>
        <fullName evidence="3">Uncharacterized protein</fullName>
    </submittedName>
</protein>
<dbReference type="Proteomes" id="UP000814176">
    <property type="component" value="Unassembled WGS sequence"/>
</dbReference>
<dbReference type="RefSeq" id="XP_047781238.1">
    <property type="nucleotide sequence ID" value="XM_047919068.1"/>
</dbReference>
<name>A0ABQ8KN03_9APHY</name>